<proteinExistence type="predicted"/>
<evidence type="ECO:0000256" key="1">
    <source>
        <dbReference type="ARBA" id="ARBA00022574"/>
    </source>
</evidence>
<dbReference type="RefSeq" id="WP_344980484.1">
    <property type="nucleotide sequence ID" value="NZ_BAAAVI010000077.1"/>
</dbReference>
<feature type="repeat" description="WD" evidence="3">
    <location>
        <begin position="924"/>
        <end position="965"/>
    </location>
</feature>
<feature type="repeat" description="WD" evidence="3">
    <location>
        <begin position="752"/>
        <end position="793"/>
    </location>
</feature>
<feature type="repeat" description="WD" evidence="3">
    <location>
        <begin position="795"/>
        <end position="836"/>
    </location>
</feature>
<dbReference type="PROSITE" id="PS00678">
    <property type="entry name" value="WD_REPEATS_1"/>
    <property type="match status" value="11"/>
</dbReference>
<name>A0ABN3W7K2_9ACTN</name>
<evidence type="ECO:0000313" key="6">
    <source>
        <dbReference type="EMBL" id="GAA2903839.1"/>
    </source>
</evidence>
<dbReference type="PRINTS" id="PR00320">
    <property type="entry name" value="GPROTEINBRPT"/>
</dbReference>
<feature type="repeat" description="WD" evidence="3">
    <location>
        <begin position="710"/>
        <end position="750"/>
    </location>
</feature>
<dbReference type="Pfam" id="PF13560">
    <property type="entry name" value="HTH_31"/>
    <property type="match status" value="1"/>
</dbReference>
<dbReference type="PANTHER" id="PTHR19848:SF8">
    <property type="entry name" value="F-BOX AND WD REPEAT DOMAIN CONTAINING 7"/>
    <property type="match status" value="1"/>
</dbReference>
<dbReference type="CDD" id="cd00093">
    <property type="entry name" value="HTH_XRE"/>
    <property type="match status" value="1"/>
</dbReference>
<evidence type="ECO:0000256" key="4">
    <source>
        <dbReference type="SAM" id="MobiDB-lite"/>
    </source>
</evidence>
<dbReference type="CDD" id="cd00267">
    <property type="entry name" value="ABC_ATPase"/>
    <property type="match status" value="1"/>
</dbReference>
<dbReference type="Gene3D" id="2.130.10.10">
    <property type="entry name" value="YVTN repeat-like/Quinoprotein amine dehydrogenase"/>
    <property type="match status" value="5"/>
</dbReference>
<accession>A0ABN3W7K2</accession>
<dbReference type="CDD" id="cd00200">
    <property type="entry name" value="WD40"/>
    <property type="match status" value="2"/>
</dbReference>
<keyword evidence="2" id="KW-0677">Repeat</keyword>
<feature type="repeat" description="WD" evidence="3">
    <location>
        <begin position="1096"/>
        <end position="1137"/>
    </location>
</feature>
<dbReference type="InterPro" id="IPR020472">
    <property type="entry name" value="WD40_PAC1"/>
</dbReference>
<dbReference type="Proteomes" id="UP001500831">
    <property type="component" value="Unassembled WGS sequence"/>
</dbReference>
<keyword evidence="1 3" id="KW-0853">WD repeat</keyword>
<feature type="repeat" description="WD" evidence="3">
    <location>
        <begin position="838"/>
        <end position="879"/>
    </location>
</feature>
<evidence type="ECO:0000256" key="3">
    <source>
        <dbReference type="PROSITE-ProRule" id="PRU00221"/>
    </source>
</evidence>
<dbReference type="InterPro" id="IPR019775">
    <property type="entry name" value="WD40_repeat_CS"/>
</dbReference>
<gene>
    <name evidence="6" type="ORF">GCM10010517_69870</name>
</gene>
<dbReference type="InterPro" id="IPR049052">
    <property type="entry name" value="nSTAND1"/>
</dbReference>
<dbReference type="Pfam" id="PF00400">
    <property type="entry name" value="WD40"/>
    <property type="match status" value="13"/>
</dbReference>
<dbReference type="InterPro" id="IPR001387">
    <property type="entry name" value="Cro/C1-type_HTH"/>
</dbReference>
<dbReference type="PROSITE" id="PS50943">
    <property type="entry name" value="HTH_CROC1"/>
    <property type="match status" value="1"/>
</dbReference>
<feature type="repeat" description="WD" evidence="3">
    <location>
        <begin position="967"/>
        <end position="1008"/>
    </location>
</feature>
<feature type="repeat" description="WD" evidence="3">
    <location>
        <begin position="881"/>
        <end position="922"/>
    </location>
</feature>
<dbReference type="Pfam" id="PF20703">
    <property type="entry name" value="nSTAND1"/>
    <property type="match status" value="1"/>
</dbReference>
<feature type="repeat" description="WD" evidence="3">
    <location>
        <begin position="1139"/>
        <end position="1180"/>
    </location>
</feature>
<protein>
    <recommendedName>
        <fullName evidence="5">HTH cro/C1-type domain-containing protein</fullName>
    </recommendedName>
</protein>
<sequence length="1253" mass="132405">MQWERPGGPHATARYGDADVQAEEPETSPGARLRRLRVERGLSLNELSRLTHYSKGYLSKIETEEKTLTPGVARRCDEALQTGGELTDLVVRVAEVCPYRGLSAYGPRDSRWFFGRDRAVGVLVGWLAERLHGREHGPLAVVAPSGAGKSSLLRAGLLPAIGRGALPAAGSRTWPVVVCTPGARPVGELLARLGVVTGLAVPALAQALAEDPAAFAAQVRTGLTCRYRPDRPGEDAATGAPAAPRRLVLVVDQLEEIFTLCGDPAERRAFLTAVHALAAGPPSGDPARGAAALVVLGVRADFYGRCLAYPDLVASLRTGQLPLGPMSLPELREVITGPARAAGLTLEPGLVELLLRDMGVPAEPAGPETDPVHEPGALPLLSHALLSTWQQRRGDTLTVEGYRLTGGIGGAVAATAEGVFTRLDPHRQEIARRVLLHMVCVGEDDTETRRPVDIRHLPDAHFPPEATAEVIESFVRARLLTLDADHVQLAHEALLRAWPRLREWILADRAGLRVHRELAEAARGWEREGRDPSLLYRGARLRAAHEWAASAPAALTVVEQRFLDAGLAARAAEQAAARRRARHRRHLTATLTALLVLAVAAGVFAVRQRDFALSQRAEALSRQLATQSELLTGDPATSARLAAAAWRLAPTAEARAGMASLLRRPDRAVIPGSVSAVAFSPDGRTLAGAADDGTVRLWDVATRRAAGAPLTVHRRGAQSVAFSPDGRTLAGVGGGTVRLWDVTTRRAVGHPLTGQDSWVVSVAFSPDGRTLAGASHDETVRLWEVATGRAAGAPLTGHRKGVRSVAFSPDGRTLAGAADDGTVRLWEVTARRPIGHPLAGHRGGVRSVAFSPDGRTLAGAADDGTVRLWDVAARRPAGAPLAGHESRVTSVAYSPDGRTLASASHDGTVRLWDVAARRPVGTPLAGHEGSVTSVAYSPDGRTVASASHDGTVRLWDVATRRPAGAPLTGHDGPVIRVAFSPDGRVLASAGEDRTVRLWDVAARRPAGAPLTGHDGPVMGVAFSPDGRTLVSASHLATVRLWDVATRRPIGTLPDNHDGYLWSMAFSPDGRVLAGAGEDGTVRLWEVTARRPVGTPLAGHRGGVRSVAFSPDGRVLAGAGEDGTVRLWDVATRRPIGHPLAGHEDMTISVVFSPDGRTLASASHDGTARLWDVATGRAVGAPLAGHRGGVRSVAFSPDGRVLVSAGEDKTVLSWDVVPPGDLLTSLCAIAGRSFTPQEWSRYVPGEKYQPVCPP</sequence>
<organism evidence="6 7">
    <name type="scientific">Streptosporangium fragile</name>
    <dbReference type="NCBI Taxonomy" id="46186"/>
    <lineage>
        <taxon>Bacteria</taxon>
        <taxon>Bacillati</taxon>
        <taxon>Actinomycetota</taxon>
        <taxon>Actinomycetes</taxon>
        <taxon>Streptosporangiales</taxon>
        <taxon>Streptosporangiaceae</taxon>
        <taxon>Streptosporangium</taxon>
    </lineage>
</organism>
<dbReference type="InterPro" id="IPR001680">
    <property type="entry name" value="WD40_rpt"/>
</dbReference>
<dbReference type="SMART" id="SM00320">
    <property type="entry name" value="WD40"/>
    <property type="match status" value="13"/>
</dbReference>
<dbReference type="InterPro" id="IPR011044">
    <property type="entry name" value="Quino_amine_DH_bsu"/>
</dbReference>
<evidence type="ECO:0000259" key="5">
    <source>
        <dbReference type="PROSITE" id="PS50943"/>
    </source>
</evidence>
<feature type="repeat" description="WD" evidence="3">
    <location>
        <begin position="1053"/>
        <end position="1094"/>
    </location>
</feature>
<evidence type="ECO:0000313" key="7">
    <source>
        <dbReference type="Proteomes" id="UP001500831"/>
    </source>
</evidence>
<dbReference type="InterPro" id="IPR036322">
    <property type="entry name" value="WD40_repeat_dom_sf"/>
</dbReference>
<dbReference type="SUPFAM" id="SSF50978">
    <property type="entry name" value="WD40 repeat-like"/>
    <property type="match status" value="2"/>
</dbReference>
<dbReference type="InterPro" id="IPR015943">
    <property type="entry name" value="WD40/YVTN_repeat-like_dom_sf"/>
</dbReference>
<dbReference type="PANTHER" id="PTHR19848">
    <property type="entry name" value="WD40 REPEAT PROTEIN"/>
    <property type="match status" value="1"/>
</dbReference>
<feature type="repeat" description="WD" evidence="3">
    <location>
        <begin position="1182"/>
        <end position="1215"/>
    </location>
</feature>
<feature type="repeat" description="WD" evidence="3">
    <location>
        <begin position="1010"/>
        <end position="1051"/>
    </location>
</feature>
<dbReference type="SUPFAM" id="SSF50969">
    <property type="entry name" value="YVTN repeat-like/Quinoprotein amine dehydrogenase"/>
    <property type="match status" value="1"/>
</dbReference>
<feature type="repeat" description="WD" evidence="3">
    <location>
        <begin position="674"/>
        <end position="708"/>
    </location>
</feature>
<feature type="region of interest" description="Disordered" evidence="4">
    <location>
        <begin position="1"/>
        <end position="30"/>
    </location>
</feature>
<dbReference type="Gene3D" id="1.10.260.40">
    <property type="entry name" value="lambda repressor-like DNA-binding domains"/>
    <property type="match status" value="1"/>
</dbReference>
<reference evidence="6 7" key="1">
    <citation type="journal article" date="2019" name="Int. J. Syst. Evol. Microbiol.">
        <title>The Global Catalogue of Microorganisms (GCM) 10K type strain sequencing project: providing services to taxonomists for standard genome sequencing and annotation.</title>
        <authorList>
            <consortium name="The Broad Institute Genomics Platform"/>
            <consortium name="The Broad Institute Genome Sequencing Center for Infectious Disease"/>
            <person name="Wu L."/>
            <person name="Ma J."/>
        </authorList>
    </citation>
    <scope>NUCLEOTIDE SEQUENCE [LARGE SCALE GENOMIC DNA]</scope>
    <source>
        <strain evidence="6 7">JCM 6242</strain>
    </source>
</reference>
<dbReference type="SMART" id="SM00530">
    <property type="entry name" value="HTH_XRE"/>
    <property type="match status" value="1"/>
</dbReference>
<dbReference type="PROSITE" id="PS50082">
    <property type="entry name" value="WD_REPEATS_2"/>
    <property type="match status" value="13"/>
</dbReference>
<dbReference type="EMBL" id="BAAAVI010000077">
    <property type="protein sequence ID" value="GAA2903839.1"/>
    <property type="molecule type" value="Genomic_DNA"/>
</dbReference>
<dbReference type="InterPro" id="IPR010982">
    <property type="entry name" value="Lambda_DNA-bd_dom_sf"/>
</dbReference>
<evidence type="ECO:0000256" key="2">
    <source>
        <dbReference type="ARBA" id="ARBA00022737"/>
    </source>
</evidence>
<feature type="domain" description="HTH cro/C1-type" evidence="5">
    <location>
        <begin position="33"/>
        <end position="89"/>
    </location>
</feature>
<dbReference type="SUPFAM" id="SSF47413">
    <property type="entry name" value="lambda repressor-like DNA-binding domains"/>
    <property type="match status" value="1"/>
</dbReference>
<keyword evidence="7" id="KW-1185">Reference proteome</keyword>
<dbReference type="PROSITE" id="PS50294">
    <property type="entry name" value="WD_REPEATS_REGION"/>
    <property type="match status" value="12"/>
</dbReference>
<comment type="caution">
    <text evidence="6">The sequence shown here is derived from an EMBL/GenBank/DDBJ whole genome shotgun (WGS) entry which is preliminary data.</text>
</comment>